<sequence length="409" mass="44535">MHDMTAKKEAAFVAAGPHPNFAKWHKLFPTTAWLREQAPRNVPRFSFEYGDTGAGNDIGIAHNWAAFDNIKIVPRYGVTNTLPPVDVDLFGTRYAAPVGIAPMGGPALVWPGADLLMAKAAQRVRIPYTLGVAGGATIEEIARVAPDVFWLQLYRFYRNEHAIGLDLVRRAHDAGVKVLTLTLDVPVRTTRSRETYAGLANEFKPNARMIREMLVRPKWLMALLRNGYPRFATIGPYANSTKTNEIIRFARQNMGGAFNWDEVARYRDAWKGPMTVKGILHPHDAEKAVSLGVDGIWISNHGGRQIEALVPSIDALPGIVAAVGKKATILLDSGVRSGQDVLRAVALGADCAFAGKSFLWAVAALGDEGAEQLVDLYIDELRASLGQIGALSLAEAREATILHPGAIKF</sequence>
<dbReference type="Gene3D" id="3.20.20.70">
    <property type="entry name" value="Aldolase class I"/>
    <property type="match status" value="1"/>
</dbReference>
<dbReference type="GO" id="GO:0010181">
    <property type="term" value="F:FMN binding"/>
    <property type="evidence" value="ECO:0007669"/>
    <property type="project" value="InterPro"/>
</dbReference>
<comment type="cofactor">
    <cofactor evidence="1">
        <name>FMN</name>
        <dbReference type="ChEBI" id="CHEBI:58210"/>
    </cofactor>
</comment>
<dbReference type="AlphaFoldDB" id="A0A345ZTJ2"/>
<feature type="binding site" evidence="7">
    <location>
        <position position="277"/>
    </location>
    <ligand>
        <name>FMN</name>
        <dbReference type="ChEBI" id="CHEBI:58210"/>
    </ligand>
</feature>
<dbReference type="InterPro" id="IPR013785">
    <property type="entry name" value="Aldolase_TIM"/>
</dbReference>
<evidence type="ECO:0000256" key="3">
    <source>
        <dbReference type="ARBA" id="ARBA00022643"/>
    </source>
</evidence>
<dbReference type="CDD" id="cd02809">
    <property type="entry name" value="alpha_hydroxyacid_oxid_FMN"/>
    <property type="match status" value="1"/>
</dbReference>
<name>A0A345ZTJ2_9HYPH</name>
<gene>
    <name evidence="9" type="ORF">DW352_06730</name>
</gene>
<feature type="binding site" evidence="7">
    <location>
        <position position="152"/>
    </location>
    <ligand>
        <name>FMN</name>
        <dbReference type="ChEBI" id="CHEBI:58210"/>
    </ligand>
</feature>
<accession>A0A345ZTJ2</accession>
<feature type="binding site" evidence="7">
    <location>
        <begin position="332"/>
        <end position="336"/>
    </location>
    <ligand>
        <name>FMN</name>
        <dbReference type="ChEBI" id="CHEBI:58210"/>
    </ligand>
</feature>
<evidence type="ECO:0000256" key="7">
    <source>
        <dbReference type="PIRSR" id="PIRSR000138-2"/>
    </source>
</evidence>
<evidence type="ECO:0000259" key="8">
    <source>
        <dbReference type="PROSITE" id="PS51349"/>
    </source>
</evidence>
<dbReference type="EMBL" id="CP031417">
    <property type="protein sequence ID" value="AXK80239.1"/>
    <property type="molecule type" value="Genomic_DNA"/>
</dbReference>
<dbReference type="PANTHER" id="PTHR10578:SF107">
    <property type="entry name" value="2-HYDROXYACID OXIDASE 1"/>
    <property type="match status" value="1"/>
</dbReference>
<evidence type="ECO:0000313" key="9">
    <source>
        <dbReference type="EMBL" id="AXK80239.1"/>
    </source>
</evidence>
<feature type="binding site" evidence="7">
    <location>
        <begin position="102"/>
        <end position="104"/>
    </location>
    <ligand>
        <name>FMN</name>
        <dbReference type="ChEBI" id="CHEBI:58210"/>
    </ligand>
</feature>
<evidence type="ECO:0000256" key="6">
    <source>
        <dbReference type="PIRSR" id="PIRSR000138-1"/>
    </source>
</evidence>
<feature type="binding site" evidence="7">
    <location>
        <position position="299"/>
    </location>
    <ligand>
        <name>FMN</name>
        <dbReference type="ChEBI" id="CHEBI:58210"/>
    </ligand>
</feature>
<keyword evidence="4" id="KW-0560">Oxidoreductase</keyword>
<proteinExistence type="inferred from homology"/>
<feature type="binding site" evidence="7">
    <location>
        <position position="49"/>
    </location>
    <ligand>
        <name>glyoxylate</name>
        <dbReference type="ChEBI" id="CHEBI:36655"/>
    </ligand>
</feature>
<feature type="binding site" evidence="7">
    <location>
        <position position="301"/>
    </location>
    <ligand>
        <name>glyoxylate</name>
        <dbReference type="ChEBI" id="CHEBI:36655"/>
    </ligand>
</feature>
<dbReference type="PROSITE" id="PS51349">
    <property type="entry name" value="FMN_HYDROXY_ACID_DH_2"/>
    <property type="match status" value="1"/>
</dbReference>
<feature type="domain" description="FMN hydroxy acid dehydrogenase" evidence="8">
    <location>
        <begin position="23"/>
        <end position="406"/>
    </location>
</feature>
<dbReference type="Pfam" id="PF01070">
    <property type="entry name" value="FMN_dh"/>
    <property type="match status" value="1"/>
</dbReference>
<organism evidence="9 10">
    <name type="scientific">Pseudolabrys taiwanensis</name>
    <dbReference type="NCBI Taxonomy" id="331696"/>
    <lineage>
        <taxon>Bacteria</taxon>
        <taxon>Pseudomonadati</taxon>
        <taxon>Pseudomonadota</taxon>
        <taxon>Alphaproteobacteria</taxon>
        <taxon>Hyphomicrobiales</taxon>
        <taxon>Xanthobacteraceae</taxon>
        <taxon>Pseudolabrys</taxon>
    </lineage>
</organism>
<feature type="binding site" evidence="7">
    <location>
        <position position="191"/>
    </location>
    <ligand>
        <name>glyoxylate</name>
        <dbReference type="ChEBI" id="CHEBI:36655"/>
    </ligand>
</feature>
<evidence type="ECO:0000313" key="10">
    <source>
        <dbReference type="Proteomes" id="UP000254889"/>
    </source>
</evidence>
<feature type="active site" description="Proton acceptor" evidence="6">
    <location>
        <position position="301"/>
    </location>
</feature>
<evidence type="ECO:0000256" key="1">
    <source>
        <dbReference type="ARBA" id="ARBA00001917"/>
    </source>
</evidence>
<keyword evidence="2 7" id="KW-0285">Flavoprotein</keyword>
<feature type="binding site" evidence="7">
    <location>
        <position position="154"/>
    </location>
    <ligand>
        <name>glyoxylate</name>
        <dbReference type="ChEBI" id="CHEBI:36655"/>
    </ligand>
</feature>
<dbReference type="PANTHER" id="PTHR10578">
    <property type="entry name" value="S -2-HYDROXY-ACID OXIDASE-RELATED"/>
    <property type="match status" value="1"/>
</dbReference>
<dbReference type="KEGG" id="ptaw:DW352_06730"/>
<feature type="binding site" evidence="7">
    <location>
        <position position="304"/>
    </location>
    <ligand>
        <name>glyoxylate</name>
        <dbReference type="ChEBI" id="CHEBI:36655"/>
    </ligand>
</feature>
<dbReference type="InterPro" id="IPR008259">
    <property type="entry name" value="FMN_hydac_DH_AS"/>
</dbReference>
<reference evidence="9 10" key="1">
    <citation type="submission" date="2018-07" db="EMBL/GenBank/DDBJ databases">
        <authorList>
            <person name="Quirk P.G."/>
            <person name="Krulwich T.A."/>
        </authorList>
    </citation>
    <scope>NUCLEOTIDE SEQUENCE [LARGE SCALE GENOMIC DNA]</scope>
    <source>
        <strain evidence="9 10">CC-BB4</strain>
    </source>
</reference>
<feature type="binding site" evidence="7">
    <location>
        <position position="182"/>
    </location>
    <ligand>
        <name>FMN</name>
        <dbReference type="ChEBI" id="CHEBI:58210"/>
    </ligand>
</feature>
<keyword evidence="10" id="KW-1185">Reference proteome</keyword>
<dbReference type="OrthoDB" id="9770452at2"/>
<dbReference type="PIRSF" id="PIRSF000138">
    <property type="entry name" value="Al-hdrx_acd_dh"/>
    <property type="match status" value="1"/>
</dbReference>
<dbReference type="PROSITE" id="PS00557">
    <property type="entry name" value="FMN_HYDROXY_ACID_DH_1"/>
    <property type="match status" value="1"/>
</dbReference>
<dbReference type="Proteomes" id="UP000254889">
    <property type="component" value="Chromosome"/>
</dbReference>
<comment type="similarity">
    <text evidence="5">Belongs to the FMN-dependent alpha-hydroxy acid dehydrogenase family.</text>
</comment>
<dbReference type="RefSeq" id="WP_115689707.1">
    <property type="nucleotide sequence ID" value="NZ_CP031417.1"/>
</dbReference>
<dbReference type="InterPro" id="IPR037396">
    <property type="entry name" value="FMN_HAD"/>
</dbReference>
<dbReference type="GO" id="GO:0016491">
    <property type="term" value="F:oxidoreductase activity"/>
    <property type="evidence" value="ECO:0007669"/>
    <property type="project" value="UniProtKB-KW"/>
</dbReference>
<dbReference type="InterPro" id="IPR012133">
    <property type="entry name" value="Alpha-hydoxy_acid_DH_FMN"/>
</dbReference>
<keyword evidence="3 7" id="KW-0288">FMN</keyword>
<dbReference type="SUPFAM" id="SSF51395">
    <property type="entry name" value="FMN-linked oxidoreductases"/>
    <property type="match status" value="1"/>
</dbReference>
<evidence type="ECO:0000256" key="2">
    <source>
        <dbReference type="ARBA" id="ARBA00022630"/>
    </source>
</evidence>
<evidence type="ECO:0000256" key="4">
    <source>
        <dbReference type="ARBA" id="ARBA00023002"/>
    </source>
</evidence>
<dbReference type="InterPro" id="IPR000262">
    <property type="entry name" value="FMN-dep_DH"/>
</dbReference>
<evidence type="ECO:0000256" key="5">
    <source>
        <dbReference type="ARBA" id="ARBA00024042"/>
    </source>
</evidence>
<protein>
    <submittedName>
        <fullName evidence="9">Alpha-hydroxy-acid oxidizing protein</fullName>
    </submittedName>
</protein>